<dbReference type="PROSITE" id="PS00963">
    <property type="entry name" value="RIBOSOMAL_S2_2"/>
    <property type="match status" value="1"/>
</dbReference>
<dbReference type="InterPro" id="IPR023591">
    <property type="entry name" value="Ribosomal_uS2_flav_dom_sf"/>
</dbReference>
<dbReference type="Pfam" id="PF00318">
    <property type="entry name" value="Ribosomal_S2"/>
    <property type="match status" value="2"/>
</dbReference>
<dbReference type="FunFam" id="3.40.50.10490:FF:000017">
    <property type="entry name" value="40S ribosomal protein SA"/>
    <property type="match status" value="1"/>
</dbReference>
<dbReference type="AlphaFoldDB" id="A0AAW1X1N9"/>
<sequence>MATTTAAPPRQLSQKEADIQMMLAAEVHLGTKNCDFQMERYVFKRRNDGIYIINLGKTWEKLQLAARVIVAIENPKDIIVQSARPYGQRAVLKFAQHTGANAIAGRHTPGTFTNQLQTSFNEPRLLILTDPRTDHQPIKEAALGNIPTIAFCDTDSPMRYVDIGIPANNKGKHSIGCLFWLLARMVLQMRGSLRPGHKWDVMVDLFFYREPEEAKPQEEEEAVQAPEYIADYSAGLGGDQWPAQIGDASWSTDVVAPAGGAIPAAAATGWTGESVAVSQDGWDSAPAPPVAAPILEGGAPVVPSGWD</sequence>
<dbReference type="GO" id="GO:0006412">
    <property type="term" value="P:translation"/>
    <property type="evidence" value="ECO:0007669"/>
    <property type="project" value="UniProtKB-UniRule"/>
</dbReference>
<dbReference type="GO" id="GO:0003735">
    <property type="term" value="F:structural constituent of ribosome"/>
    <property type="evidence" value="ECO:0007669"/>
    <property type="project" value="UniProtKB-UniRule"/>
</dbReference>
<keyword evidence="3 6" id="KW-0963">Cytoplasm</keyword>
<keyword evidence="5 6" id="KW-0687">Ribonucleoprotein</keyword>
<dbReference type="GO" id="GO:0000028">
    <property type="term" value="P:ribosomal small subunit assembly"/>
    <property type="evidence" value="ECO:0007669"/>
    <property type="project" value="UniProtKB-UniRule"/>
</dbReference>
<comment type="subcellular location">
    <subcellularLocation>
        <location evidence="1 6">Cytoplasm</location>
    </subcellularLocation>
</comment>
<evidence type="ECO:0000256" key="6">
    <source>
        <dbReference type="HAMAP-Rule" id="MF_03015"/>
    </source>
</evidence>
<dbReference type="CDD" id="cd01425">
    <property type="entry name" value="RPS2"/>
    <property type="match status" value="1"/>
</dbReference>
<evidence type="ECO:0000256" key="1">
    <source>
        <dbReference type="ARBA" id="ARBA00004496"/>
    </source>
</evidence>
<dbReference type="InterPro" id="IPR005707">
    <property type="entry name" value="Ribosomal_uS2_euk/arc"/>
</dbReference>
<dbReference type="NCBIfam" id="TIGR01012">
    <property type="entry name" value="uS2_euk_arch"/>
    <property type="match status" value="1"/>
</dbReference>
<dbReference type="InterPro" id="IPR001865">
    <property type="entry name" value="Ribosomal_uS2"/>
</dbReference>
<organism evidence="8 9">
    <name type="scientific">Rubus argutus</name>
    <name type="common">Southern blackberry</name>
    <dbReference type="NCBI Taxonomy" id="59490"/>
    <lineage>
        <taxon>Eukaryota</taxon>
        <taxon>Viridiplantae</taxon>
        <taxon>Streptophyta</taxon>
        <taxon>Embryophyta</taxon>
        <taxon>Tracheophyta</taxon>
        <taxon>Spermatophyta</taxon>
        <taxon>Magnoliopsida</taxon>
        <taxon>eudicotyledons</taxon>
        <taxon>Gunneridae</taxon>
        <taxon>Pentapetalae</taxon>
        <taxon>rosids</taxon>
        <taxon>fabids</taxon>
        <taxon>Rosales</taxon>
        <taxon>Rosaceae</taxon>
        <taxon>Rosoideae</taxon>
        <taxon>Rosoideae incertae sedis</taxon>
        <taxon>Rubus</taxon>
    </lineage>
</organism>
<dbReference type="PROSITE" id="PS00962">
    <property type="entry name" value="RIBOSOMAL_S2_1"/>
    <property type="match status" value="1"/>
</dbReference>
<name>A0AAW1X1N9_RUBAR</name>
<dbReference type="SUPFAM" id="SSF52313">
    <property type="entry name" value="Ribosomal protein S2"/>
    <property type="match status" value="1"/>
</dbReference>
<dbReference type="Proteomes" id="UP001457282">
    <property type="component" value="Unassembled WGS sequence"/>
</dbReference>
<evidence type="ECO:0000256" key="2">
    <source>
        <dbReference type="ARBA" id="ARBA00006242"/>
    </source>
</evidence>
<evidence type="ECO:0000313" key="8">
    <source>
        <dbReference type="EMBL" id="KAK9929567.1"/>
    </source>
</evidence>
<dbReference type="HAMAP" id="MF_03015">
    <property type="entry name" value="Ribosomal_S2_euk"/>
    <property type="match status" value="1"/>
</dbReference>
<dbReference type="PANTHER" id="PTHR11489">
    <property type="entry name" value="40S RIBOSOMAL PROTEIN SA"/>
    <property type="match status" value="1"/>
</dbReference>
<keyword evidence="4 6" id="KW-0689">Ribosomal protein</keyword>
<dbReference type="GO" id="GO:0022627">
    <property type="term" value="C:cytosolic small ribosomal subunit"/>
    <property type="evidence" value="ECO:0007669"/>
    <property type="project" value="UniProtKB-UniRule"/>
</dbReference>
<keyword evidence="9" id="KW-1185">Reference proteome</keyword>
<evidence type="ECO:0000313" key="9">
    <source>
        <dbReference type="Proteomes" id="UP001457282"/>
    </source>
</evidence>
<reference evidence="8 9" key="1">
    <citation type="journal article" date="2023" name="G3 (Bethesda)">
        <title>A chromosome-length genome assembly and annotation of blackberry (Rubus argutus, cv. 'Hillquist').</title>
        <authorList>
            <person name="Bruna T."/>
            <person name="Aryal R."/>
            <person name="Dudchenko O."/>
            <person name="Sargent D.J."/>
            <person name="Mead D."/>
            <person name="Buti M."/>
            <person name="Cavallini A."/>
            <person name="Hytonen T."/>
            <person name="Andres J."/>
            <person name="Pham M."/>
            <person name="Weisz D."/>
            <person name="Mascagni F."/>
            <person name="Usai G."/>
            <person name="Natali L."/>
            <person name="Bassil N."/>
            <person name="Fernandez G.E."/>
            <person name="Lomsadze A."/>
            <person name="Armour M."/>
            <person name="Olukolu B."/>
            <person name="Poorten T."/>
            <person name="Britton C."/>
            <person name="Davik J."/>
            <person name="Ashrafi H."/>
            <person name="Aiden E.L."/>
            <person name="Borodovsky M."/>
            <person name="Worthington M."/>
        </authorList>
    </citation>
    <scope>NUCLEOTIDE SEQUENCE [LARGE SCALE GENOMIC DNA]</scope>
    <source>
        <strain evidence="8">PI 553951</strain>
    </source>
</reference>
<evidence type="ECO:0000256" key="4">
    <source>
        <dbReference type="ARBA" id="ARBA00022980"/>
    </source>
</evidence>
<comment type="subunit">
    <text evidence="6">Component of the small ribosomal subunit. Mature ribosomes consist of a small (40S) and a large (60S) subunit. The 40S subunit contains about 33 different proteins and 1 molecule of RNA (18S). The 60S subunit contains about 49 different proteins and 3 molecules of RNA (25S, 5.8S and 5S). Interacts with ribosomal protein S21.</text>
</comment>
<comment type="similarity">
    <text evidence="2 6 7">Belongs to the universal ribosomal protein uS2 family.</text>
</comment>
<dbReference type="InterPro" id="IPR018130">
    <property type="entry name" value="Ribosomal_uS2_CS"/>
</dbReference>
<gene>
    <name evidence="8" type="ORF">M0R45_026661</name>
</gene>
<proteinExistence type="inferred from homology"/>
<dbReference type="PRINTS" id="PR00395">
    <property type="entry name" value="RIBOSOMALS2"/>
</dbReference>
<comment type="caution">
    <text evidence="8">The sequence shown here is derived from an EMBL/GenBank/DDBJ whole genome shotgun (WGS) entry which is preliminary data.</text>
</comment>
<protein>
    <recommendedName>
        <fullName evidence="6">Small ribosomal subunit protein uS2</fullName>
    </recommendedName>
</protein>
<evidence type="ECO:0000256" key="7">
    <source>
        <dbReference type="RuleBase" id="RU003631"/>
    </source>
</evidence>
<evidence type="ECO:0000256" key="3">
    <source>
        <dbReference type="ARBA" id="ARBA00022490"/>
    </source>
</evidence>
<dbReference type="Gene3D" id="3.40.50.10490">
    <property type="entry name" value="Glucose-6-phosphate isomerase like protein, domain 1"/>
    <property type="match status" value="1"/>
</dbReference>
<accession>A0AAW1X1N9</accession>
<evidence type="ECO:0000256" key="5">
    <source>
        <dbReference type="ARBA" id="ARBA00023274"/>
    </source>
</evidence>
<dbReference type="InterPro" id="IPR027498">
    <property type="entry name" value="Ribosomal_uS2_euk"/>
</dbReference>
<comment type="function">
    <text evidence="6">Required for the assembly and/or stability of the 40S ribosomal subunit. Required for the processing of the 20S rRNA-precursor to mature 18S rRNA in a late step of the maturation of 40S ribosomal subunits.</text>
</comment>
<dbReference type="EMBL" id="JBEDUW010000005">
    <property type="protein sequence ID" value="KAK9929567.1"/>
    <property type="molecule type" value="Genomic_DNA"/>
</dbReference>